<gene>
    <name evidence="1" type="ORF">ALT_9416</name>
</gene>
<protein>
    <submittedName>
        <fullName evidence="1">Uncharacterized protein</fullName>
    </submittedName>
</protein>
<dbReference type="Proteomes" id="UP000051487">
    <property type="component" value="Unassembled WGS sequence"/>
</dbReference>
<evidence type="ECO:0000313" key="2">
    <source>
        <dbReference type="Proteomes" id="UP000051487"/>
    </source>
</evidence>
<proteinExistence type="predicted"/>
<organism evidence="1 2">
    <name type="scientific">Aspergillus lentulus</name>
    <dbReference type="NCBI Taxonomy" id="293939"/>
    <lineage>
        <taxon>Eukaryota</taxon>
        <taxon>Fungi</taxon>
        <taxon>Dikarya</taxon>
        <taxon>Ascomycota</taxon>
        <taxon>Pezizomycotina</taxon>
        <taxon>Eurotiomycetes</taxon>
        <taxon>Eurotiomycetidae</taxon>
        <taxon>Eurotiales</taxon>
        <taxon>Aspergillaceae</taxon>
        <taxon>Aspergillus</taxon>
        <taxon>Aspergillus subgen. Fumigati</taxon>
    </lineage>
</organism>
<reference evidence="1 2" key="1">
    <citation type="submission" date="2015-11" db="EMBL/GenBank/DDBJ databases">
        <title>Aspergillus lentulus strain IFM 54703T.</title>
        <authorList>
            <person name="Kusuya Y."/>
            <person name="Sakai K."/>
            <person name="Kamei K."/>
            <person name="Takahashi H."/>
            <person name="Yaguchi T."/>
        </authorList>
    </citation>
    <scope>NUCLEOTIDE SEQUENCE [LARGE SCALE GENOMIC DNA]</scope>
    <source>
        <strain evidence="1 2">IFM 54703</strain>
    </source>
</reference>
<accession>A0AAN4TFK0</accession>
<comment type="caution">
    <text evidence="1">The sequence shown here is derived from an EMBL/GenBank/DDBJ whole genome shotgun (WGS) entry which is preliminary data.</text>
</comment>
<name>A0AAN4TFK0_ASPLE</name>
<evidence type="ECO:0000313" key="1">
    <source>
        <dbReference type="EMBL" id="GAQ12095.1"/>
    </source>
</evidence>
<sequence length="173" mass="18940">MPSYIYQPELPHGLPTTSHDGGELSHGLPAMDTDTVVEEGIIDPMLIDDDPGQELRYELVEPHVNGQACFILVANVIVGEPNVHCAWGVASDSIRRCLDLWGLEEFDVEIEDWGAEEHLAGDVQEGVSEPWNQPLDDLLLDWCEIGGNSATSRVAAADTADYDIFALHSTTSR</sequence>
<dbReference type="AlphaFoldDB" id="A0AAN4TFK0"/>
<dbReference type="EMBL" id="BCLY01000017">
    <property type="protein sequence ID" value="GAQ12095.1"/>
    <property type="molecule type" value="Genomic_DNA"/>
</dbReference>